<reference evidence="2" key="1">
    <citation type="submission" date="2023-05" db="EMBL/GenBank/DDBJ databases">
        <authorList>
            <person name="Stuckert A."/>
        </authorList>
    </citation>
    <scope>NUCLEOTIDE SEQUENCE</scope>
</reference>
<evidence type="ECO:0000313" key="3">
    <source>
        <dbReference type="Proteomes" id="UP001162483"/>
    </source>
</evidence>
<protein>
    <submittedName>
        <fullName evidence="2">Uncharacterized protein</fullName>
    </submittedName>
</protein>
<dbReference type="EMBL" id="CATNWA010006571">
    <property type="protein sequence ID" value="CAI9552388.1"/>
    <property type="molecule type" value="Genomic_DNA"/>
</dbReference>
<evidence type="ECO:0000313" key="2">
    <source>
        <dbReference type="EMBL" id="CAI9552388.1"/>
    </source>
</evidence>
<evidence type="ECO:0000256" key="1">
    <source>
        <dbReference type="SAM" id="MobiDB-lite"/>
    </source>
</evidence>
<name>A0ABN9BXN7_9NEOB</name>
<dbReference type="Proteomes" id="UP001162483">
    <property type="component" value="Unassembled WGS sequence"/>
</dbReference>
<accession>A0ABN9BXN7</accession>
<feature type="region of interest" description="Disordered" evidence="1">
    <location>
        <begin position="31"/>
        <end position="54"/>
    </location>
</feature>
<keyword evidence="3" id="KW-1185">Reference proteome</keyword>
<proteinExistence type="predicted"/>
<organism evidence="2 3">
    <name type="scientific">Staurois parvus</name>
    <dbReference type="NCBI Taxonomy" id="386267"/>
    <lineage>
        <taxon>Eukaryota</taxon>
        <taxon>Metazoa</taxon>
        <taxon>Chordata</taxon>
        <taxon>Craniata</taxon>
        <taxon>Vertebrata</taxon>
        <taxon>Euteleostomi</taxon>
        <taxon>Amphibia</taxon>
        <taxon>Batrachia</taxon>
        <taxon>Anura</taxon>
        <taxon>Neobatrachia</taxon>
        <taxon>Ranoidea</taxon>
        <taxon>Ranidae</taxon>
        <taxon>Staurois</taxon>
    </lineage>
</organism>
<feature type="non-terminal residue" evidence="2">
    <location>
        <position position="54"/>
    </location>
</feature>
<sequence length="54" mass="5926">MGPPPKGTPVREEVSLDLLYHFVRALVMPEPSRRGSRSRGTVIGRTMMTSSGAR</sequence>
<comment type="caution">
    <text evidence="2">The sequence shown here is derived from an EMBL/GenBank/DDBJ whole genome shotgun (WGS) entry which is preliminary data.</text>
</comment>
<gene>
    <name evidence="2" type="ORF">SPARVUS_LOCUS3877353</name>
</gene>